<accession>A0A366DFF6</accession>
<evidence type="ECO:0000313" key="1">
    <source>
        <dbReference type="EMBL" id="RBO88783.1"/>
    </source>
</evidence>
<keyword evidence="2" id="KW-1185">Reference proteome</keyword>
<sequence>MKKPKVERRVNRETGGIYFKVTREGTSAFLLLSPEELFELANQSIDALGGTRNDQSTQ</sequence>
<name>A0A366DFF6_9NOCA</name>
<dbReference type="EMBL" id="QNRE01000008">
    <property type="protein sequence ID" value="RBO88783.1"/>
    <property type="molecule type" value="Genomic_DNA"/>
</dbReference>
<gene>
    <name evidence="1" type="ORF">DFR74_1087</name>
</gene>
<reference evidence="1 2" key="1">
    <citation type="submission" date="2018-06" db="EMBL/GenBank/DDBJ databases">
        <title>Genomic Encyclopedia of Type Strains, Phase IV (KMG-IV): sequencing the most valuable type-strain genomes for metagenomic binning, comparative biology and taxonomic classification.</title>
        <authorList>
            <person name="Goeker M."/>
        </authorList>
    </citation>
    <scope>NUCLEOTIDE SEQUENCE [LARGE SCALE GENOMIC DNA]</scope>
    <source>
        <strain evidence="1 2">DSM 44599</strain>
    </source>
</reference>
<comment type="caution">
    <text evidence="1">The sequence shown here is derived from an EMBL/GenBank/DDBJ whole genome shotgun (WGS) entry which is preliminary data.</text>
</comment>
<protein>
    <submittedName>
        <fullName evidence="1">Uncharacterized protein</fullName>
    </submittedName>
</protein>
<dbReference type="AlphaFoldDB" id="A0A366DFF6"/>
<dbReference type="Proteomes" id="UP000252586">
    <property type="component" value="Unassembled WGS sequence"/>
</dbReference>
<evidence type="ECO:0000313" key="2">
    <source>
        <dbReference type="Proteomes" id="UP000252586"/>
    </source>
</evidence>
<proteinExistence type="predicted"/>
<dbReference type="RefSeq" id="WP_157115863.1">
    <property type="nucleotide sequence ID" value="NZ_QNRE01000008.1"/>
</dbReference>
<organism evidence="1 2">
    <name type="scientific">Nocardia puris</name>
    <dbReference type="NCBI Taxonomy" id="208602"/>
    <lineage>
        <taxon>Bacteria</taxon>
        <taxon>Bacillati</taxon>
        <taxon>Actinomycetota</taxon>
        <taxon>Actinomycetes</taxon>
        <taxon>Mycobacteriales</taxon>
        <taxon>Nocardiaceae</taxon>
        <taxon>Nocardia</taxon>
    </lineage>
</organism>